<comment type="caution">
    <text evidence="1">The sequence shown here is derived from an EMBL/GenBank/DDBJ whole genome shotgun (WGS) entry which is preliminary data.</text>
</comment>
<organism evidence="1 2">
    <name type="scientific">Dermacentor silvarum</name>
    <name type="common">Tick</name>
    <dbReference type="NCBI Taxonomy" id="543639"/>
    <lineage>
        <taxon>Eukaryota</taxon>
        <taxon>Metazoa</taxon>
        <taxon>Ecdysozoa</taxon>
        <taxon>Arthropoda</taxon>
        <taxon>Chelicerata</taxon>
        <taxon>Arachnida</taxon>
        <taxon>Acari</taxon>
        <taxon>Parasitiformes</taxon>
        <taxon>Ixodida</taxon>
        <taxon>Ixodoidea</taxon>
        <taxon>Ixodidae</taxon>
        <taxon>Rhipicephalinae</taxon>
        <taxon>Dermacentor</taxon>
    </lineage>
</organism>
<sequence length="198" mass="22151">MVIPAAAQAEKLATEIQIHLQDGRRGERLRGGVKVAIIGRTNVGKSSLFNALFMVYLYLVVYDDGLPDGLMSKKKVHRLKIEVNVQICQLLSHYNISCFTSCTTQQGISDLVKILGAHLEDLCGRPADSSPVLTQERHRRHLDQCLKHLKLFGAEVRHDSVIGAEHLRIALSHLGRITGRVFTEEILDVIFRDFCIGK</sequence>
<evidence type="ECO:0000313" key="1">
    <source>
        <dbReference type="EMBL" id="KAH7966846.1"/>
    </source>
</evidence>
<protein>
    <submittedName>
        <fullName evidence="1">Uncharacterized protein</fullName>
    </submittedName>
</protein>
<reference evidence="1" key="1">
    <citation type="submission" date="2020-05" db="EMBL/GenBank/DDBJ databases">
        <title>Large-scale comparative analyses of tick genomes elucidate their genetic diversity and vector capacities.</title>
        <authorList>
            <person name="Jia N."/>
            <person name="Wang J."/>
            <person name="Shi W."/>
            <person name="Du L."/>
            <person name="Sun Y."/>
            <person name="Zhan W."/>
            <person name="Jiang J."/>
            <person name="Wang Q."/>
            <person name="Zhang B."/>
            <person name="Ji P."/>
            <person name="Sakyi L.B."/>
            <person name="Cui X."/>
            <person name="Yuan T."/>
            <person name="Jiang B."/>
            <person name="Yang W."/>
            <person name="Lam T.T.-Y."/>
            <person name="Chang Q."/>
            <person name="Ding S."/>
            <person name="Wang X."/>
            <person name="Zhu J."/>
            <person name="Ruan X."/>
            <person name="Zhao L."/>
            <person name="Wei J."/>
            <person name="Que T."/>
            <person name="Du C."/>
            <person name="Cheng J."/>
            <person name="Dai P."/>
            <person name="Han X."/>
            <person name="Huang E."/>
            <person name="Gao Y."/>
            <person name="Liu J."/>
            <person name="Shao H."/>
            <person name="Ye R."/>
            <person name="Li L."/>
            <person name="Wei W."/>
            <person name="Wang X."/>
            <person name="Wang C."/>
            <person name="Yang T."/>
            <person name="Huo Q."/>
            <person name="Li W."/>
            <person name="Guo W."/>
            <person name="Chen H."/>
            <person name="Zhou L."/>
            <person name="Ni X."/>
            <person name="Tian J."/>
            <person name="Zhou Y."/>
            <person name="Sheng Y."/>
            <person name="Liu T."/>
            <person name="Pan Y."/>
            <person name="Xia L."/>
            <person name="Li J."/>
            <person name="Zhao F."/>
            <person name="Cao W."/>
        </authorList>
    </citation>
    <scope>NUCLEOTIDE SEQUENCE</scope>
    <source>
        <strain evidence="1">Dsil-2018</strain>
    </source>
</reference>
<evidence type="ECO:0000313" key="2">
    <source>
        <dbReference type="Proteomes" id="UP000821865"/>
    </source>
</evidence>
<dbReference type="EMBL" id="CM023471">
    <property type="protein sequence ID" value="KAH7966846.1"/>
    <property type="molecule type" value="Genomic_DNA"/>
</dbReference>
<gene>
    <name evidence="1" type="ORF">HPB49_019880</name>
</gene>
<name>A0ACB8DFE6_DERSI</name>
<dbReference type="Proteomes" id="UP000821865">
    <property type="component" value="Chromosome 2"/>
</dbReference>
<accession>A0ACB8DFE6</accession>
<proteinExistence type="predicted"/>
<keyword evidence="2" id="KW-1185">Reference proteome</keyword>